<protein>
    <submittedName>
        <fullName evidence="11">24397_t:CDS:1</fullName>
    </submittedName>
</protein>
<evidence type="ECO:0000256" key="3">
    <source>
        <dbReference type="ARBA" id="ARBA00022552"/>
    </source>
</evidence>
<comment type="caution">
    <text evidence="11">The sequence shown here is derived from an EMBL/GenBank/DDBJ whole genome shotgun (WGS) entry which is preliminary data.</text>
</comment>
<dbReference type="GO" id="GO:0003723">
    <property type="term" value="F:RNA binding"/>
    <property type="evidence" value="ECO:0007669"/>
    <property type="project" value="InterPro"/>
</dbReference>
<dbReference type="PROSITE" id="PS51351">
    <property type="entry name" value="TFIIE_BETA_C"/>
    <property type="match status" value="1"/>
</dbReference>
<dbReference type="GO" id="GO:2000234">
    <property type="term" value="P:positive regulation of rRNA processing"/>
    <property type="evidence" value="ECO:0007669"/>
    <property type="project" value="TreeGrafter"/>
</dbReference>
<dbReference type="Proteomes" id="UP000789405">
    <property type="component" value="Unassembled WGS sequence"/>
</dbReference>
<feature type="compositionally biased region" description="Basic and acidic residues" evidence="9">
    <location>
        <begin position="715"/>
        <end position="726"/>
    </location>
</feature>
<feature type="domain" description="TFIIE beta" evidence="10">
    <location>
        <begin position="764"/>
        <end position="841"/>
    </location>
</feature>
<dbReference type="PANTHER" id="PTHR44215:SF1">
    <property type="entry name" value="WD REPEAT-CONTAINING PROTEIN 75"/>
    <property type="match status" value="1"/>
</dbReference>
<evidence type="ECO:0000256" key="2">
    <source>
        <dbReference type="ARBA" id="ARBA00022517"/>
    </source>
</evidence>
<feature type="region of interest" description="Disordered" evidence="9">
    <location>
        <begin position="692"/>
        <end position="727"/>
    </location>
</feature>
<dbReference type="SUPFAM" id="SSF50969">
    <property type="entry name" value="YVTN repeat-like/Quinoprotein amine dehydrogenase"/>
    <property type="match status" value="1"/>
</dbReference>
<evidence type="ECO:0000256" key="8">
    <source>
        <dbReference type="PROSITE-ProRule" id="PRU00221"/>
    </source>
</evidence>
<dbReference type="OrthoDB" id="4096at2759"/>
<evidence type="ECO:0000256" key="6">
    <source>
        <dbReference type="ARBA" id="ARBA00023163"/>
    </source>
</evidence>
<accession>A0A9N9IEM8</accession>
<dbReference type="InterPro" id="IPR054600">
    <property type="entry name" value="TFA2_E-tether"/>
</dbReference>
<dbReference type="InterPro" id="IPR040501">
    <property type="entry name" value="TFA2_Winged_2"/>
</dbReference>
<evidence type="ECO:0000256" key="7">
    <source>
        <dbReference type="ARBA" id="ARBA00023242"/>
    </source>
</evidence>
<dbReference type="InterPro" id="IPR011044">
    <property type="entry name" value="Quino_amine_DH_bsu"/>
</dbReference>
<feature type="repeat" description="WD" evidence="8">
    <location>
        <begin position="220"/>
        <end position="261"/>
    </location>
</feature>
<gene>
    <name evidence="11" type="ORF">DERYTH_LOCUS15239</name>
</gene>
<dbReference type="InterPro" id="IPR001680">
    <property type="entry name" value="WD40_rpt"/>
</dbReference>
<dbReference type="Pfam" id="PF18121">
    <property type="entry name" value="TFA2_Winged_2"/>
    <property type="match status" value="1"/>
</dbReference>
<dbReference type="Pfam" id="PF22254">
    <property type="entry name" value="TFA2_E-tether"/>
    <property type="match status" value="1"/>
</dbReference>
<feature type="non-terminal residue" evidence="11">
    <location>
        <position position="1"/>
    </location>
</feature>
<keyword evidence="5" id="KW-0677">Repeat</keyword>
<comment type="subcellular location">
    <subcellularLocation>
        <location evidence="1">Nucleus</location>
        <location evidence="1">Nucleolus</location>
    </subcellularLocation>
</comment>
<dbReference type="Pfam" id="PF02186">
    <property type="entry name" value="TFIIE_beta"/>
    <property type="match status" value="1"/>
</dbReference>
<dbReference type="InterPro" id="IPR057644">
    <property type="entry name" value="Beta-prop_WDR75_2nd"/>
</dbReference>
<dbReference type="SUPFAM" id="SSF50998">
    <property type="entry name" value="Quinoprotein alcohol dehydrogenase-like"/>
    <property type="match status" value="1"/>
</dbReference>
<dbReference type="SMART" id="SM00320">
    <property type="entry name" value="WD40"/>
    <property type="match status" value="8"/>
</dbReference>
<dbReference type="InterPro" id="IPR011047">
    <property type="entry name" value="Quinoprotein_ADH-like_sf"/>
</dbReference>
<feature type="non-terminal residue" evidence="11">
    <location>
        <position position="953"/>
    </location>
</feature>
<dbReference type="InterPro" id="IPR015943">
    <property type="entry name" value="WD40/YVTN_repeat-like_dom_sf"/>
</dbReference>
<proteinExistence type="predicted"/>
<dbReference type="GO" id="GO:0006364">
    <property type="term" value="P:rRNA processing"/>
    <property type="evidence" value="ECO:0007669"/>
    <property type="project" value="UniProtKB-KW"/>
</dbReference>
<dbReference type="Gene3D" id="2.130.10.10">
    <property type="entry name" value="YVTN repeat-like/Quinoprotein amine dehydrogenase"/>
    <property type="match status" value="3"/>
</dbReference>
<keyword evidence="2" id="KW-0690">Ribosome biogenesis</keyword>
<keyword evidence="7" id="KW-0539">Nucleus</keyword>
<evidence type="ECO:0000256" key="4">
    <source>
        <dbReference type="ARBA" id="ARBA00022574"/>
    </source>
</evidence>
<keyword evidence="4 8" id="KW-0853">WD repeat</keyword>
<evidence type="ECO:0000256" key="5">
    <source>
        <dbReference type="ARBA" id="ARBA00022737"/>
    </source>
</evidence>
<organism evidence="11 12">
    <name type="scientific">Dentiscutata erythropus</name>
    <dbReference type="NCBI Taxonomy" id="1348616"/>
    <lineage>
        <taxon>Eukaryota</taxon>
        <taxon>Fungi</taxon>
        <taxon>Fungi incertae sedis</taxon>
        <taxon>Mucoromycota</taxon>
        <taxon>Glomeromycotina</taxon>
        <taxon>Glomeromycetes</taxon>
        <taxon>Diversisporales</taxon>
        <taxon>Gigasporaceae</taxon>
        <taxon>Dentiscutata</taxon>
    </lineage>
</organism>
<dbReference type="GO" id="GO:0032040">
    <property type="term" value="C:small-subunit processome"/>
    <property type="evidence" value="ECO:0007669"/>
    <property type="project" value="InterPro"/>
</dbReference>
<dbReference type="EMBL" id="CAJVPY010012172">
    <property type="protein sequence ID" value="CAG8732373.1"/>
    <property type="molecule type" value="Genomic_DNA"/>
</dbReference>
<name>A0A9N9IEM8_9GLOM</name>
<dbReference type="PROSITE" id="PS50082">
    <property type="entry name" value="WD_REPEATS_2"/>
    <property type="match status" value="2"/>
</dbReference>
<keyword evidence="6" id="KW-0804">Transcription</keyword>
<dbReference type="Pfam" id="PF23769">
    <property type="entry name" value="Beta-prop_WDR75_2nd"/>
    <property type="match status" value="1"/>
</dbReference>
<evidence type="ECO:0000259" key="10">
    <source>
        <dbReference type="PROSITE" id="PS51351"/>
    </source>
</evidence>
<dbReference type="InterPro" id="IPR003166">
    <property type="entry name" value="TFIIE_bsu_DNA-bd"/>
</dbReference>
<feature type="compositionally biased region" description="Polar residues" evidence="9">
    <location>
        <begin position="697"/>
        <end position="714"/>
    </location>
</feature>
<dbReference type="GO" id="GO:0006367">
    <property type="term" value="P:transcription initiation at RNA polymerase II promoter"/>
    <property type="evidence" value="ECO:0007669"/>
    <property type="project" value="InterPro"/>
</dbReference>
<dbReference type="GO" id="GO:0045943">
    <property type="term" value="P:positive regulation of transcription by RNA polymerase I"/>
    <property type="evidence" value="ECO:0007669"/>
    <property type="project" value="InterPro"/>
</dbReference>
<dbReference type="AlphaFoldDB" id="A0A9N9IEM8"/>
<evidence type="ECO:0000313" key="11">
    <source>
        <dbReference type="EMBL" id="CAG8732373.1"/>
    </source>
</evidence>
<sequence length="953" mass="108488">YFFCSCSNKIKVISVTTGEVVKTIFDSSGNCHNDEITCMMLNPNDPSQLLSGSLDGTIKVWKYTDVELLKTYKFGIPIYRMAILASYPDRFFVVTGIPCKNVSCRGKQKAQALLDFRFDIKGQPEMHLLCKSKSMCTGLHTSPDGEFLIISFLRTIRIIKIKLNQQKRQKWPKYTHSSNISCIAIHPSKPYISVGDEYGKITHMYCLKESQIQDPVKSSVHWHPHKVNSLAFTSDGTYLLSGGEESVLVIWQIETGHTQFLPRLGSEIRSITISPDQTLYAINLLDNSIKILSAVNLEIKQAIQGLKHAQVDDSVYPLSTGLVIEPRNHLVVLNGLPGTIQFYNPCSDRHVMEHEVSQRTTISRAFEKDIVYPNVDHVSFSSNGNWMVTVDSRKDDETTPELYLKFWKFDPNSQTYVLNTRIDNPHSKAVATLNFHPGTNDTSLSFVTTGLDNKFKVWKINPESHSSRVSKNLVSWTCKFVGSYRQYTPRAAAFSQDGSILSIAYGSIITLWDSRSNVLRDVLTLLPNYESIRHLAFTNNSPFLVVTTQNYLYVWNLLTCTIWWSHKTEAHHLAIDPKSSRFIVASNCKKLQECRLFVFEPQTAIPVMVHTIKDIIKAIAYFPRKFDEVSSPSNALQSYIIYLNQNYDLLIIGENFVGKESDTPIISEHKTCFTDIFGTCIESVSGTHISTAKKLPNGNSNGTHSSLPSKNLSDSPKHINYPEESRKRKIKSLPHNGTILLILNYSLEVDLCATTYVLTLSIVHSQPKDTGAFKHTLSQLHNVIRFLKERVDEPQTIEDLRNNNIEVNTNSQLYELMKKNDKIVYNSVDRTFQYKPDYAIRSKEDLLNLLKDRREQPGVSRGMPFKELDDCIDLTNAIGELEKDGKIMVIRLMKDNSPRLLYWNDQRYITEMDKEFVDMFHSVKVPDESDLKKSLEDAGLQTMSVLENKTRTE</sequence>
<keyword evidence="12" id="KW-1185">Reference proteome</keyword>
<evidence type="ECO:0000313" key="12">
    <source>
        <dbReference type="Proteomes" id="UP000789405"/>
    </source>
</evidence>
<keyword evidence="3" id="KW-0698">rRNA processing</keyword>
<dbReference type="PANTHER" id="PTHR44215">
    <property type="entry name" value="WD REPEAT-CONTAINING PROTEIN 75"/>
    <property type="match status" value="1"/>
</dbReference>
<reference evidence="11" key="1">
    <citation type="submission" date="2021-06" db="EMBL/GenBank/DDBJ databases">
        <authorList>
            <person name="Kallberg Y."/>
            <person name="Tangrot J."/>
            <person name="Rosling A."/>
        </authorList>
    </citation>
    <scope>NUCLEOTIDE SEQUENCE</scope>
    <source>
        <strain evidence="11">MA453B</strain>
    </source>
</reference>
<dbReference type="Pfam" id="PF23869">
    <property type="entry name" value="Beta-prop_WDR75_1st"/>
    <property type="match status" value="1"/>
</dbReference>
<evidence type="ECO:0000256" key="9">
    <source>
        <dbReference type="SAM" id="MobiDB-lite"/>
    </source>
</evidence>
<evidence type="ECO:0000256" key="1">
    <source>
        <dbReference type="ARBA" id="ARBA00004604"/>
    </source>
</evidence>
<dbReference type="PROSITE" id="PS50294">
    <property type="entry name" value="WD_REPEATS_REGION"/>
    <property type="match status" value="2"/>
</dbReference>
<dbReference type="InterPro" id="IPR053826">
    <property type="entry name" value="WDR75"/>
</dbReference>
<feature type="repeat" description="WD" evidence="8">
    <location>
        <begin position="29"/>
        <end position="71"/>
    </location>
</feature>